<evidence type="ECO:0000313" key="1">
    <source>
        <dbReference type="EMBL" id="CAA9308146.1"/>
    </source>
</evidence>
<protein>
    <submittedName>
        <fullName evidence="1">Uncharacterized protein</fullName>
    </submittedName>
</protein>
<gene>
    <name evidence="1" type="ORF">AVDCRST_MAG93-5042</name>
</gene>
<feature type="non-terminal residue" evidence="1">
    <location>
        <position position="1"/>
    </location>
</feature>
<proteinExistence type="predicted"/>
<name>A0A6J4KJZ9_9CHLR</name>
<sequence>ARLQAGGLGGPDHPWARVHPEPAQRLLHAHCTAATSVARHDRMVAVAPGDL</sequence>
<dbReference type="AlphaFoldDB" id="A0A6J4KJZ9"/>
<dbReference type="EMBL" id="CADCTR010001700">
    <property type="protein sequence ID" value="CAA9308146.1"/>
    <property type="molecule type" value="Genomic_DNA"/>
</dbReference>
<feature type="non-terminal residue" evidence="1">
    <location>
        <position position="51"/>
    </location>
</feature>
<organism evidence="1">
    <name type="scientific">uncultured Chloroflexia bacterium</name>
    <dbReference type="NCBI Taxonomy" id="1672391"/>
    <lineage>
        <taxon>Bacteria</taxon>
        <taxon>Bacillati</taxon>
        <taxon>Chloroflexota</taxon>
        <taxon>Chloroflexia</taxon>
        <taxon>environmental samples</taxon>
    </lineage>
</organism>
<accession>A0A6J4KJZ9</accession>
<reference evidence="1" key="1">
    <citation type="submission" date="2020-02" db="EMBL/GenBank/DDBJ databases">
        <authorList>
            <person name="Meier V. D."/>
        </authorList>
    </citation>
    <scope>NUCLEOTIDE SEQUENCE</scope>
    <source>
        <strain evidence="1">AVDCRST_MAG93</strain>
    </source>
</reference>